<dbReference type="RefSeq" id="WP_379596430.1">
    <property type="nucleotide sequence ID" value="NZ_JBHUDE010000020.1"/>
</dbReference>
<evidence type="ECO:0000313" key="2">
    <source>
        <dbReference type="EMBL" id="MFD1607092.1"/>
    </source>
</evidence>
<keyword evidence="1" id="KW-0472">Membrane</keyword>
<dbReference type="EMBL" id="JBHUDE010000020">
    <property type="protein sequence ID" value="MFD1607092.1"/>
    <property type="molecule type" value="Genomic_DNA"/>
</dbReference>
<feature type="transmembrane region" description="Helical" evidence="1">
    <location>
        <begin position="7"/>
        <end position="29"/>
    </location>
</feature>
<accession>A0ABW4HPL1</accession>
<sequence>MTSKWKMLFQTLIFIGVIPITLAGLNIWREYIGPYVYWFAALLWIGLIGDSIIKRLERRKNMMINNKGEP</sequence>
<keyword evidence="1" id="KW-1133">Transmembrane helix</keyword>
<reference evidence="3" key="1">
    <citation type="journal article" date="2019" name="Int. J. Syst. Evol. Microbiol.">
        <title>The Global Catalogue of Microorganisms (GCM) 10K type strain sequencing project: providing services to taxonomists for standard genome sequencing and annotation.</title>
        <authorList>
            <consortium name="The Broad Institute Genomics Platform"/>
            <consortium name="The Broad Institute Genome Sequencing Center for Infectious Disease"/>
            <person name="Wu L."/>
            <person name="Ma J."/>
        </authorList>
    </citation>
    <scope>NUCLEOTIDE SEQUENCE [LARGE SCALE GENOMIC DNA]</scope>
    <source>
        <strain evidence="3">CGMCC 1.12376</strain>
    </source>
</reference>
<organism evidence="2 3">
    <name type="scientific">Oceanobacillus luteolus</name>
    <dbReference type="NCBI Taxonomy" id="1274358"/>
    <lineage>
        <taxon>Bacteria</taxon>
        <taxon>Bacillati</taxon>
        <taxon>Bacillota</taxon>
        <taxon>Bacilli</taxon>
        <taxon>Bacillales</taxon>
        <taxon>Bacillaceae</taxon>
        <taxon>Oceanobacillus</taxon>
    </lineage>
</organism>
<gene>
    <name evidence="2" type="ORF">ACFSBH_05430</name>
</gene>
<comment type="caution">
    <text evidence="2">The sequence shown here is derived from an EMBL/GenBank/DDBJ whole genome shotgun (WGS) entry which is preliminary data.</text>
</comment>
<feature type="transmembrane region" description="Helical" evidence="1">
    <location>
        <begin position="35"/>
        <end position="53"/>
    </location>
</feature>
<evidence type="ECO:0000256" key="1">
    <source>
        <dbReference type="SAM" id="Phobius"/>
    </source>
</evidence>
<protein>
    <submittedName>
        <fullName evidence="2">Uncharacterized protein</fullName>
    </submittedName>
</protein>
<proteinExistence type="predicted"/>
<name>A0ABW4HPL1_9BACI</name>
<keyword evidence="1" id="KW-0812">Transmembrane</keyword>
<keyword evidence="3" id="KW-1185">Reference proteome</keyword>
<evidence type="ECO:0000313" key="3">
    <source>
        <dbReference type="Proteomes" id="UP001597221"/>
    </source>
</evidence>
<dbReference type="Proteomes" id="UP001597221">
    <property type="component" value="Unassembled WGS sequence"/>
</dbReference>